<keyword evidence="1" id="KW-0004">4Fe-4S</keyword>
<dbReference type="Pfam" id="PF13247">
    <property type="entry name" value="Fer4_11"/>
    <property type="match status" value="2"/>
</dbReference>
<dbReference type="EMBL" id="JAHSPG010000003">
    <property type="protein sequence ID" value="MBV4357239.1"/>
    <property type="molecule type" value="Genomic_DNA"/>
</dbReference>
<dbReference type="InterPro" id="IPR017896">
    <property type="entry name" value="4Fe4S_Fe-S-bd"/>
</dbReference>
<keyword evidence="3" id="KW-0408">Iron</keyword>
<evidence type="ECO:0000313" key="7">
    <source>
        <dbReference type="EMBL" id="MBV4357239.1"/>
    </source>
</evidence>
<dbReference type="GO" id="GO:0051539">
    <property type="term" value="F:4 iron, 4 sulfur cluster binding"/>
    <property type="evidence" value="ECO:0007669"/>
    <property type="project" value="UniProtKB-KW"/>
</dbReference>
<evidence type="ECO:0000256" key="3">
    <source>
        <dbReference type="ARBA" id="ARBA00023004"/>
    </source>
</evidence>
<proteinExistence type="predicted"/>
<feature type="domain" description="4Fe-4S ferredoxin-type" evidence="6">
    <location>
        <begin position="163"/>
        <end position="192"/>
    </location>
</feature>
<dbReference type="CDD" id="cd10551">
    <property type="entry name" value="PsrB"/>
    <property type="match status" value="1"/>
</dbReference>
<dbReference type="GO" id="GO:0046872">
    <property type="term" value="F:metal ion binding"/>
    <property type="evidence" value="ECO:0007669"/>
    <property type="project" value="UniProtKB-KW"/>
</dbReference>
<evidence type="ECO:0000256" key="1">
    <source>
        <dbReference type="ARBA" id="ARBA00022485"/>
    </source>
</evidence>
<evidence type="ECO:0000256" key="2">
    <source>
        <dbReference type="ARBA" id="ARBA00022723"/>
    </source>
</evidence>
<accession>A0A9E2S9P9</accession>
<dbReference type="InterPro" id="IPR050954">
    <property type="entry name" value="ET_IronSulfur_Cluster-Binding"/>
</dbReference>
<dbReference type="Proteomes" id="UP000812270">
    <property type="component" value="Unassembled WGS sequence"/>
</dbReference>
<dbReference type="InterPro" id="IPR006311">
    <property type="entry name" value="TAT_signal"/>
</dbReference>
<organism evidence="7 8">
    <name type="scientific">Pinibacter aurantiacus</name>
    <dbReference type="NCBI Taxonomy" id="2851599"/>
    <lineage>
        <taxon>Bacteria</taxon>
        <taxon>Pseudomonadati</taxon>
        <taxon>Bacteroidota</taxon>
        <taxon>Chitinophagia</taxon>
        <taxon>Chitinophagales</taxon>
        <taxon>Chitinophagaceae</taxon>
        <taxon>Pinibacter</taxon>
    </lineage>
</organism>
<name>A0A9E2S9P9_9BACT</name>
<evidence type="ECO:0000259" key="6">
    <source>
        <dbReference type="PROSITE" id="PS51379"/>
    </source>
</evidence>
<dbReference type="PROSITE" id="PS51318">
    <property type="entry name" value="TAT"/>
    <property type="match status" value="1"/>
</dbReference>
<evidence type="ECO:0000256" key="4">
    <source>
        <dbReference type="ARBA" id="ARBA00023014"/>
    </source>
</evidence>
<keyword evidence="2" id="KW-0479">Metal-binding</keyword>
<dbReference type="PANTHER" id="PTHR43177">
    <property type="entry name" value="PROTEIN NRFC"/>
    <property type="match status" value="1"/>
</dbReference>
<dbReference type="PANTHER" id="PTHR43177:SF3">
    <property type="entry name" value="PROTEIN NRFC HOMOLOG"/>
    <property type="match status" value="1"/>
</dbReference>
<evidence type="ECO:0000256" key="5">
    <source>
        <dbReference type="SAM" id="MobiDB-lite"/>
    </source>
</evidence>
<gene>
    <name evidence="7" type="ORF">KTO63_08790</name>
</gene>
<dbReference type="AlphaFoldDB" id="A0A9E2S9P9"/>
<dbReference type="InterPro" id="IPR017900">
    <property type="entry name" value="4Fe4S_Fe_S_CS"/>
</dbReference>
<dbReference type="PROSITE" id="PS51379">
    <property type="entry name" value="4FE4S_FER_2"/>
    <property type="match status" value="1"/>
</dbReference>
<sequence>MDSNNNESNDSRRDFLRKGFVATAAVATGVGLLETACKDTKPKTGDKVKLLSPDGKIVEVDSSMINPAIPDSLLSKHNVREGVPGKKFVMVIDLSRCKNAGKCKSACSKMHYLPDNRSYIKINKMQDSDKASPYWMPTPCFHCDNPPCVKVCPVGATFKLTDGIVGIDNDRCIGCRFCMVACPYSARVFNWDTEYQLNITQMNEIKPHAACSTHVTGTVEKCDFCPTQTAKNELPDCVQACPNGVFYFGDEVEDVVSNGDETVRLSQLLKDKSGYRYLEDLGTKPRVYYLPPVNRQFPFKDAEVPPDAEGQTTHQSGH</sequence>
<dbReference type="RefSeq" id="WP_217790851.1">
    <property type="nucleotide sequence ID" value="NZ_JAHSPG010000003.1"/>
</dbReference>
<reference evidence="7" key="1">
    <citation type="submission" date="2021-06" db="EMBL/GenBank/DDBJ databases">
        <authorList>
            <person name="Huq M.A."/>
        </authorList>
    </citation>
    <scope>NUCLEOTIDE SEQUENCE</scope>
    <source>
        <strain evidence="7">MAH-26</strain>
    </source>
</reference>
<keyword evidence="8" id="KW-1185">Reference proteome</keyword>
<protein>
    <submittedName>
        <fullName evidence="7">4Fe-4S dicluster domain-containing protein</fullName>
    </submittedName>
</protein>
<comment type="caution">
    <text evidence="7">The sequence shown here is derived from an EMBL/GenBank/DDBJ whole genome shotgun (WGS) entry which is preliminary data.</text>
</comment>
<keyword evidence="4" id="KW-0411">Iron-sulfur</keyword>
<evidence type="ECO:0000313" key="8">
    <source>
        <dbReference type="Proteomes" id="UP000812270"/>
    </source>
</evidence>
<feature type="region of interest" description="Disordered" evidence="5">
    <location>
        <begin position="299"/>
        <end position="318"/>
    </location>
</feature>
<dbReference type="PROSITE" id="PS00198">
    <property type="entry name" value="4FE4S_FER_1"/>
    <property type="match status" value="1"/>
</dbReference>